<accession>A0A1V6Q461</accession>
<keyword evidence="3" id="KW-1185">Reference proteome</keyword>
<dbReference type="AlphaFoldDB" id="A0A1V6Q461"/>
<reference evidence="3" key="1">
    <citation type="journal article" date="2017" name="Nat. Microbiol.">
        <title>Global analysis of biosynthetic gene clusters reveals vast potential of secondary metabolite production in Penicillium species.</title>
        <authorList>
            <person name="Nielsen J.C."/>
            <person name="Grijseels S."/>
            <person name="Prigent S."/>
            <person name="Ji B."/>
            <person name="Dainat J."/>
            <person name="Nielsen K.F."/>
            <person name="Frisvad J.C."/>
            <person name="Workman M."/>
            <person name="Nielsen J."/>
        </authorList>
    </citation>
    <scope>NUCLEOTIDE SEQUENCE [LARGE SCALE GENOMIC DNA]</scope>
    <source>
        <strain evidence="3">IBT 31811</strain>
    </source>
</reference>
<dbReference type="Proteomes" id="UP000191672">
    <property type="component" value="Unassembled WGS sequence"/>
</dbReference>
<evidence type="ECO:0000313" key="3">
    <source>
        <dbReference type="Proteomes" id="UP000191672"/>
    </source>
</evidence>
<name>A0A1V6Q461_9EURO</name>
<protein>
    <submittedName>
        <fullName evidence="2">Uncharacterized protein</fullName>
    </submittedName>
</protein>
<feature type="region of interest" description="Disordered" evidence="1">
    <location>
        <begin position="50"/>
        <end position="70"/>
    </location>
</feature>
<sequence length="70" mass="7405">MAETECHPAKMQLLPNIIGGIITTPTSSDTKINPVGRWLIINKISEHTEPATPKDVADGLGPACPTIADN</sequence>
<evidence type="ECO:0000256" key="1">
    <source>
        <dbReference type="SAM" id="MobiDB-lite"/>
    </source>
</evidence>
<evidence type="ECO:0000313" key="2">
    <source>
        <dbReference type="EMBL" id="OQD84014.1"/>
    </source>
</evidence>
<comment type="caution">
    <text evidence="2">The sequence shown here is derived from an EMBL/GenBank/DDBJ whole genome shotgun (WGS) entry which is preliminary data.</text>
</comment>
<organism evidence="2 3">
    <name type="scientific">Penicillium antarcticum</name>
    <dbReference type="NCBI Taxonomy" id="416450"/>
    <lineage>
        <taxon>Eukaryota</taxon>
        <taxon>Fungi</taxon>
        <taxon>Dikarya</taxon>
        <taxon>Ascomycota</taxon>
        <taxon>Pezizomycotina</taxon>
        <taxon>Eurotiomycetes</taxon>
        <taxon>Eurotiomycetidae</taxon>
        <taxon>Eurotiales</taxon>
        <taxon>Aspergillaceae</taxon>
        <taxon>Penicillium</taxon>
    </lineage>
</organism>
<proteinExistence type="predicted"/>
<gene>
    <name evidence="2" type="ORF">PENANT_c014G09160</name>
</gene>
<dbReference type="EMBL" id="MDYN01000014">
    <property type="protein sequence ID" value="OQD84014.1"/>
    <property type="molecule type" value="Genomic_DNA"/>
</dbReference>